<evidence type="ECO:0000256" key="1">
    <source>
        <dbReference type="SAM" id="SignalP"/>
    </source>
</evidence>
<keyword evidence="4" id="KW-1185">Reference proteome</keyword>
<dbReference type="RefSeq" id="WP_011445995.1">
    <property type="nucleotide sequence ID" value="NC_007794.1"/>
</dbReference>
<feature type="chain" id="PRO_5004208027" description="DUF6265 domain-containing protein" evidence="1">
    <location>
        <begin position="22"/>
        <end position="159"/>
    </location>
</feature>
<dbReference type="Pfam" id="PF19780">
    <property type="entry name" value="DUF6265"/>
    <property type="match status" value="1"/>
</dbReference>
<dbReference type="InterPro" id="IPR046232">
    <property type="entry name" value="DUF6265"/>
</dbReference>
<feature type="domain" description="DUF6265" evidence="2">
    <location>
        <begin position="31"/>
        <end position="139"/>
    </location>
</feature>
<name>Q2G5T4_NOVAD</name>
<evidence type="ECO:0000313" key="3">
    <source>
        <dbReference type="EMBL" id="ABD26789.1"/>
    </source>
</evidence>
<reference evidence="4" key="1">
    <citation type="submission" date="2006-01" db="EMBL/GenBank/DDBJ databases">
        <title>Complete sequence of Novosphingobium aromaticivorans DSM 12444.</title>
        <authorList>
            <consortium name="US DOE Joint Genome Institute"/>
            <person name="Copeland A."/>
            <person name="Lucas S."/>
            <person name="Lapidus A."/>
            <person name="Barry K."/>
            <person name="Detter J.C."/>
            <person name="Glavina T."/>
            <person name="Hammon N."/>
            <person name="Israni S."/>
            <person name="Pitluck S."/>
            <person name="Chain P."/>
            <person name="Malfatti S."/>
            <person name="Shin M."/>
            <person name="Vergez L."/>
            <person name="Schmutz J."/>
            <person name="Larimer F."/>
            <person name="Land M."/>
            <person name="Kyrpides N."/>
            <person name="Ivanova N."/>
            <person name="Fredrickson J."/>
            <person name="Balkwill D."/>
            <person name="Romine M.F."/>
            <person name="Richardson P."/>
        </authorList>
    </citation>
    <scope>NUCLEOTIDE SEQUENCE [LARGE SCALE GENOMIC DNA]</scope>
    <source>
        <strain evidence="4">ATCC 700278 / DSM 12444 / CCUG 56034 / CIP 105152 / NBRC 16084 / F199</strain>
    </source>
</reference>
<evidence type="ECO:0000259" key="2">
    <source>
        <dbReference type="Pfam" id="PF19780"/>
    </source>
</evidence>
<dbReference type="HOGENOM" id="CLU_1625225_0_0_5"/>
<evidence type="ECO:0000313" key="4">
    <source>
        <dbReference type="Proteomes" id="UP000009134"/>
    </source>
</evidence>
<accession>Q2G5T4</accession>
<gene>
    <name evidence="3" type="ordered locus">Saro_2352</name>
</gene>
<protein>
    <recommendedName>
        <fullName evidence="2">DUF6265 domain-containing protein</fullName>
    </recommendedName>
</protein>
<dbReference type="Proteomes" id="UP000009134">
    <property type="component" value="Chromosome"/>
</dbReference>
<dbReference type="AlphaFoldDB" id="Q2G5T4"/>
<dbReference type="STRING" id="279238.Saro_2352"/>
<dbReference type="EMBL" id="CP000248">
    <property type="protein sequence ID" value="ABD26789.1"/>
    <property type="molecule type" value="Genomic_DNA"/>
</dbReference>
<keyword evidence="1" id="KW-0732">Signal</keyword>
<organism evidence="3 4">
    <name type="scientific">Novosphingobium aromaticivorans (strain ATCC 700278 / DSM 12444 / CCUG 56034 / CIP 105152 / NBRC 16084 / F199)</name>
    <dbReference type="NCBI Taxonomy" id="279238"/>
    <lineage>
        <taxon>Bacteria</taxon>
        <taxon>Pseudomonadati</taxon>
        <taxon>Pseudomonadota</taxon>
        <taxon>Alphaproteobacteria</taxon>
        <taxon>Sphingomonadales</taxon>
        <taxon>Sphingomonadaceae</taxon>
        <taxon>Novosphingobium</taxon>
    </lineage>
</organism>
<proteinExistence type="predicted"/>
<dbReference type="eggNOG" id="ENOG5032AJ6">
    <property type="taxonomic scope" value="Bacteria"/>
</dbReference>
<feature type="signal peptide" evidence="1">
    <location>
        <begin position="1"/>
        <end position="21"/>
    </location>
</feature>
<sequence length="159" mass="17297">MTKATFLALAGAILAPQAAHAGPAATLADLAWLQGTWEGEGVEGAPAVEAYSPPAGGQMVGHFRQLDKDGSVMFYELITIVEEGDSLAYRLKHFNADLTGWEDKDKIVSFPLTGRTATRFDFSGLAYERTAKDRMTATVVVNEGGKQETLVFRFRRKGR</sequence>
<dbReference type="KEGG" id="nar:Saro_2352"/>